<protein>
    <submittedName>
        <fullName evidence="1">Uncharacterized protein</fullName>
    </submittedName>
</protein>
<dbReference type="AlphaFoldDB" id="E4N2I9"/>
<dbReference type="EMBL" id="AP010968">
    <property type="protein sequence ID" value="BAJ32373.1"/>
    <property type="molecule type" value="Genomic_DNA"/>
</dbReference>
<evidence type="ECO:0000313" key="2">
    <source>
        <dbReference type="Proteomes" id="UP000007076"/>
    </source>
</evidence>
<sequence>MAEEPATDSYPSRWPVCEHDFATDVLCPDIDPLAEFDALMREAPGTSGPDHHLGLLGLPAGDTSSGLGYLIERRPTPVEHCRWHGCQKSLHGPGAARRNGRPQQYCTSHRKSRRARVKALERKGIRIGRHRNLTYDFPGNHGQDLDGYRELWAIQNLPRV</sequence>
<reference evidence="1 2" key="1">
    <citation type="journal article" date="2010" name="DNA Res.">
        <title>Genome sequence of Kitasatospora setae NBRC 14216T: an evolutionary snapshot of the family Streptomycetaceae.</title>
        <authorList>
            <person name="Ichikawa N."/>
            <person name="Oguchi A."/>
            <person name="Ikeda H."/>
            <person name="Ishikawa J."/>
            <person name="Kitani S."/>
            <person name="Watanabe Y."/>
            <person name="Nakamura S."/>
            <person name="Katano Y."/>
            <person name="Kishi E."/>
            <person name="Sasagawa M."/>
            <person name="Ankai A."/>
            <person name="Fukui S."/>
            <person name="Hashimoto Y."/>
            <person name="Kamata S."/>
            <person name="Otoguro M."/>
            <person name="Tanikawa S."/>
            <person name="Nihira T."/>
            <person name="Horinouchi S."/>
            <person name="Ohnishi Y."/>
            <person name="Hayakawa M."/>
            <person name="Kuzuyama T."/>
            <person name="Arisawa A."/>
            <person name="Nomoto F."/>
            <person name="Miura H."/>
            <person name="Takahashi Y."/>
            <person name="Fujita N."/>
        </authorList>
    </citation>
    <scope>NUCLEOTIDE SEQUENCE [LARGE SCALE GENOMIC DNA]</scope>
    <source>
        <strain evidence="2">ATCC 33774 / DSM 43861 / JCM 3304 / KCC A-0304 / NBRC 14216 / KM-6054</strain>
    </source>
</reference>
<proteinExistence type="predicted"/>
<name>E4N2I9_KITSK</name>
<gene>
    <name evidence="1" type="ordered locus">KSE_66140</name>
</gene>
<keyword evidence="2" id="KW-1185">Reference proteome</keyword>
<evidence type="ECO:0000313" key="1">
    <source>
        <dbReference type="EMBL" id="BAJ32373.1"/>
    </source>
</evidence>
<dbReference type="Proteomes" id="UP000007076">
    <property type="component" value="Chromosome"/>
</dbReference>
<dbReference type="HOGENOM" id="CLU_1649877_0_0_11"/>
<dbReference type="KEGG" id="ksk:KSE_66140"/>
<dbReference type="eggNOG" id="ENOG503249Z">
    <property type="taxonomic scope" value="Bacteria"/>
</dbReference>
<organism evidence="1 2">
    <name type="scientific">Kitasatospora setae (strain ATCC 33774 / DSM 43861 / JCM 3304 / KCC A-0304 / NBRC 14216 / KM-6054)</name>
    <name type="common">Streptomyces setae</name>
    <dbReference type="NCBI Taxonomy" id="452652"/>
    <lineage>
        <taxon>Bacteria</taxon>
        <taxon>Bacillati</taxon>
        <taxon>Actinomycetota</taxon>
        <taxon>Actinomycetes</taxon>
        <taxon>Kitasatosporales</taxon>
        <taxon>Streptomycetaceae</taxon>
        <taxon>Kitasatospora</taxon>
    </lineage>
</organism>
<accession>E4N2I9</accession>